<dbReference type="InterPro" id="IPR011993">
    <property type="entry name" value="PH-like_dom_sf"/>
</dbReference>
<feature type="region of interest" description="Disordered" evidence="6">
    <location>
        <begin position="809"/>
        <end position="840"/>
    </location>
</feature>
<dbReference type="FunFam" id="2.30.29.30:FF:000217">
    <property type="entry name" value="Rho GTPase activating protein 20"/>
    <property type="match status" value="1"/>
</dbReference>
<evidence type="ECO:0000313" key="10">
    <source>
        <dbReference type="Proteomes" id="UP000018467"/>
    </source>
</evidence>
<evidence type="ECO:0000256" key="2">
    <source>
        <dbReference type="ARBA" id="ARBA00022553"/>
    </source>
</evidence>
<dbReference type="Pfam" id="PF00788">
    <property type="entry name" value="RA"/>
    <property type="match status" value="1"/>
</dbReference>
<reference evidence="9" key="4">
    <citation type="submission" date="2025-09" db="UniProtKB">
        <authorList>
            <consortium name="Ensembl"/>
        </authorList>
    </citation>
    <scope>IDENTIFICATION</scope>
</reference>
<dbReference type="PANTHER" id="PTHR23179">
    <property type="entry name" value="T-CELL ACTIVATION RHO GTPASE ACTIVATING PROTEIN-RELATED"/>
    <property type="match status" value="1"/>
</dbReference>
<dbReference type="InterPro" id="IPR047887">
    <property type="entry name" value="ARHGAP20_PH"/>
</dbReference>
<evidence type="ECO:0000313" key="9">
    <source>
        <dbReference type="Ensembl" id="ENSAMXP00000039897.1"/>
    </source>
</evidence>
<feature type="region of interest" description="Disordered" evidence="6">
    <location>
        <begin position="894"/>
        <end position="917"/>
    </location>
</feature>
<dbReference type="SUPFAM" id="SSF48350">
    <property type="entry name" value="GTPase activation domain, GAP"/>
    <property type="match status" value="1"/>
</dbReference>
<keyword evidence="2" id="KW-0597">Phosphoprotein</keyword>
<feature type="region of interest" description="Disordered" evidence="6">
    <location>
        <begin position="648"/>
        <end position="667"/>
    </location>
</feature>
<dbReference type="AlphaFoldDB" id="A0A3B1JC12"/>
<feature type="compositionally biased region" description="Polar residues" evidence="6">
    <location>
        <begin position="765"/>
        <end position="783"/>
    </location>
</feature>
<feature type="region of interest" description="Disordered" evidence="6">
    <location>
        <begin position="729"/>
        <end position="783"/>
    </location>
</feature>
<evidence type="ECO:0000256" key="1">
    <source>
        <dbReference type="ARBA" id="ARBA00022468"/>
    </source>
</evidence>
<dbReference type="Gene3D" id="1.10.555.10">
    <property type="entry name" value="Rho GTPase activation protein"/>
    <property type="match status" value="1"/>
</dbReference>
<dbReference type="CDD" id="cd13319">
    <property type="entry name" value="PH_RARhoGAP"/>
    <property type="match status" value="1"/>
</dbReference>
<feature type="compositionally biased region" description="Pro residues" evidence="6">
    <location>
        <begin position="824"/>
        <end position="834"/>
    </location>
</feature>
<reference evidence="10" key="1">
    <citation type="submission" date="2013-03" db="EMBL/GenBank/DDBJ databases">
        <authorList>
            <person name="Jeffery W."/>
            <person name="Warren W."/>
            <person name="Wilson R.K."/>
        </authorList>
    </citation>
    <scope>NUCLEOTIDE SEQUENCE</scope>
    <source>
        <strain evidence="10">female</strain>
    </source>
</reference>
<dbReference type="InterPro" id="IPR047888">
    <property type="entry name" value="ARHGAP20_RA"/>
</dbReference>
<protein>
    <recommendedName>
        <fullName evidence="4">Rho GTPase-activating protein 20</fullName>
    </recommendedName>
    <alternativeName>
        <fullName evidence="5">Rho-type GTPase-activating protein 20</fullName>
    </alternativeName>
</protein>
<feature type="domain" description="Rho-GAP" evidence="8">
    <location>
        <begin position="364"/>
        <end position="553"/>
    </location>
</feature>
<dbReference type="STRING" id="7994.ENSAMXP00000039897"/>
<feature type="compositionally biased region" description="Polar residues" evidence="6">
    <location>
        <begin position="899"/>
        <end position="917"/>
    </location>
</feature>
<dbReference type="Ensembl" id="ENSAMXT00000053633.1">
    <property type="protein sequence ID" value="ENSAMXP00000039897.1"/>
    <property type="gene ID" value="ENSAMXG00000030337.1"/>
</dbReference>
<dbReference type="GO" id="GO:0007165">
    <property type="term" value="P:signal transduction"/>
    <property type="evidence" value="ECO:0007669"/>
    <property type="project" value="InterPro"/>
</dbReference>
<organism evidence="9 10">
    <name type="scientific">Astyanax mexicanus</name>
    <name type="common">Blind cave fish</name>
    <name type="synonym">Astyanax fasciatus mexicanus</name>
    <dbReference type="NCBI Taxonomy" id="7994"/>
    <lineage>
        <taxon>Eukaryota</taxon>
        <taxon>Metazoa</taxon>
        <taxon>Chordata</taxon>
        <taxon>Craniata</taxon>
        <taxon>Vertebrata</taxon>
        <taxon>Euteleostomi</taxon>
        <taxon>Actinopterygii</taxon>
        <taxon>Neopterygii</taxon>
        <taxon>Teleostei</taxon>
        <taxon>Ostariophysi</taxon>
        <taxon>Characiformes</taxon>
        <taxon>Characoidei</taxon>
        <taxon>Acestrorhamphidae</taxon>
        <taxon>Acestrorhamphinae</taxon>
        <taxon>Astyanax</taxon>
    </lineage>
</organism>
<dbReference type="InParanoid" id="A0A3B1JC12"/>
<dbReference type="GeneTree" id="ENSGT00940000154633"/>
<keyword evidence="10" id="KW-1185">Reference proteome</keyword>
<evidence type="ECO:0000259" key="7">
    <source>
        <dbReference type="PROSITE" id="PS50200"/>
    </source>
</evidence>
<dbReference type="InterPro" id="IPR047886">
    <property type="entry name" value="ARHGAP20-like_RhoGAP"/>
</dbReference>
<dbReference type="CDD" id="cd17115">
    <property type="entry name" value="RA_RHG20"/>
    <property type="match status" value="1"/>
</dbReference>
<reference evidence="10" key="2">
    <citation type="journal article" date="2014" name="Nat. Commun.">
        <title>The cavefish genome reveals candidate genes for eye loss.</title>
        <authorList>
            <person name="McGaugh S.E."/>
            <person name="Gross J.B."/>
            <person name="Aken B."/>
            <person name="Blin M."/>
            <person name="Borowsky R."/>
            <person name="Chalopin D."/>
            <person name="Hinaux H."/>
            <person name="Jeffery W.R."/>
            <person name="Keene A."/>
            <person name="Ma L."/>
            <person name="Minx P."/>
            <person name="Murphy D."/>
            <person name="O'Quin K.E."/>
            <person name="Retaux S."/>
            <person name="Rohner N."/>
            <person name="Searle S.M."/>
            <person name="Stahl B.A."/>
            <person name="Tabin C."/>
            <person name="Volff J.N."/>
            <person name="Yoshizawa M."/>
            <person name="Warren W.C."/>
        </authorList>
    </citation>
    <scope>NUCLEOTIDE SEQUENCE [LARGE SCALE GENOMIC DNA]</scope>
    <source>
        <strain evidence="10">female</strain>
    </source>
</reference>
<name>A0A3B1JC12_ASTMX</name>
<dbReference type="PANTHER" id="PTHR23179:SF28">
    <property type="entry name" value="RHO GTPASE-ACTIVATING PROTEIN 20"/>
    <property type="match status" value="1"/>
</dbReference>
<dbReference type="Proteomes" id="UP000018467">
    <property type="component" value="Unassembled WGS sequence"/>
</dbReference>
<dbReference type="SMART" id="SM00324">
    <property type="entry name" value="RhoGAP"/>
    <property type="match status" value="1"/>
</dbReference>
<dbReference type="InterPro" id="IPR008936">
    <property type="entry name" value="Rho_GTPase_activation_prot"/>
</dbReference>
<reference evidence="9" key="3">
    <citation type="submission" date="2025-08" db="UniProtKB">
        <authorList>
            <consortium name="Ensembl"/>
        </authorList>
    </citation>
    <scope>IDENTIFICATION</scope>
</reference>
<evidence type="ECO:0000259" key="8">
    <source>
        <dbReference type="PROSITE" id="PS50238"/>
    </source>
</evidence>
<feature type="domain" description="Ras-associating" evidence="7">
    <location>
        <begin position="193"/>
        <end position="312"/>
    </location>
</feature>
<feature type="region of interest" description="Disordered" evidence="6">
    <location>
        <begin position="1"/>
        <end position="31"/>
    </location>
</feature>
<evidence type="ECO:0000256" key="3">
    <source>
        <dbReference type="ARBA" id="ARBA00055252"/>
    </source>
</evidence>
<feature type="compositionally biased region" description="Low complexity" evidence="6">
    <location>
        <begin position="649"/>
        <end position="659"/>
    </location>
</feature>
<evidence type="ECO:0000256" key="5">
    <source>
        <dbReference type="ARBA" id="ARBA00083374"/>
    </source>
</evidence>
<dbReference type="SUPFAM" id="SSF50729">
    <property type="entry name" value="PH domain-like"/>
    <property type="match status" value="1"/>
</dbReference>
<sequence length="1139" mass="127450">METMSPQQQINISQSRSSSISTEDTKMENKRRMKAMSYRRQSAPSLVISKALTRSRTMSRENCLSPVCPETCLLVQSFLTPGRMFISHAYAQLKTGLQTQERHLFLFTDILLISKAKSSTNFKLKAQARVCEMWTANCMDEVCEGSNSPEKSFVMGWPTCNCVATFSSVEQKEKWLSLMKSQIKDEKEKDHPKTIPLRVYTKDFSYKTLAVSNSDSANEVTRLALQQFGIVGCVKDYQLWVSSRKDNSPYPLIGHEYPFSIQMSHIREPLSQTGDVKSEATTPPDKDKEVELLFDQLQTDSQCQFILKPSRVAVGHSFAVDPDQKPFKRRRSLINWAFWRGSSTQLDDPPPSPFLPTTGRLFGLPLSVVCTDNSLPKPIMDMLVFLYQEGPFTRGIFRRSAGAKACRELRDILDSGFQDIQLARQSIFVIAAVFKDFLRSIPGSLLLSDLYEKWMATMDSSDEAEDNQLQAIQSLVTSLPSENILLLKHILAVLYNIQLRAEENQMNAFNLAVCISPSMLSSSAQSSPEMEGEGAKKVCDLARIMIENCTAVMGEDVTTLFDGFPQRCNIDGHGSDISSYQMTDSSYDSLENELNDDSGSPFQPMQRSRGKPDSRSCDSVLTLSDCDLDQPDQDNTLNAHHLLSPLSHPVKTSSAVSPSSPRPCSPCEVPALQQGIRQLRRCSEPAIWSSTSSLSKYLERVGNRKGSYDGAASQGKNDAEMLVKHLKNLRLDKQSSSSQSGQKERPVRKERKEHLKPPPLHLDASCSSLYSPAASPTRSSMSSLDSAFSQHSADFAKPCSQPVGTFKAIVTSSPRSPGFVSIPSPGPTGPSPKESPPKERFDWSQLRSTHGLHPNTWLKRDHRLSLSKDRIGLEHEETEDQPVQSDVSFQTDHIKENQSLESSNSTCRKRSTSPPSYQEAMLQTQNSKPVYYHASEKPLTVKELRELHNQACILRKTNLGRRYIQKSTFNTTGGENSSLPKSLFYGQSGRCLALYRQKSYSLIPVEETSHGYASCQRRASEPGSTFLGLDRESAKSLEYLHRQAIANQDRDSVSLHYGLKVSDVEPHDRATEPCLSPSATKAVKDYFTLHGGDDTQSNVKKSQEVALAVVHGKREWIRRCSDPRLEDFEKMFFAEESYV</sequence>
<keyword evidence="1" id="KW-0343">GTPase activation</keyword>
<feature type="compositionally biased region" description="Polar residues" evidence="6">
    <location>
        <begin position="580"/>
        <end position="589"/>
    </location>
</feature>
<dbReference type="FunFam" id="1.10.555.10:FF:000025">
    <property type="entry name" value="Rho GTPase-activating protein 20"/>
    <property type="match status" value="1"/>
</dbReference>
<dbReference type="GO" id="GO:0005096">
    <property type="term" value="F:GTPase activator activity"/>
    <property type="evidence" value="ECO:0007669"/>
    <property type="project" value="UniProtKB-KW"/>
</dbReference>
<feature type="compositionally biased region" description="Polar residues" evidence="6">
    <location>
        <begin position="597"/>
        <end position="606"/>
    </location>
</feature>
<dbReference type="CDD" id="cd04402">
    <property type="entry name" value="RhoGAP_ARHGAP20"/>
    <property type="match status" value="1"/>
</dbReference>
<proteinExistence type="predicted"/>
<dbReference type="PROSITE" id="PS50200">
    <property type="entry name" value="RA"/>
    <property type="match status" value="1"/>
</dbReference>
<dbReference type="InterPro" id="IPR029071">
    <property type="entry name" value="Ubiquitin-like_domsf"/>
</dbReference>
<dbReference type="Pfam" id="PF00620">
    <property type="entry name" value="RhoGAP"/>
    <property type="match status" value="1"/>
</dbReference>
<feature type="region of interest" description="Disordered" evidence="6">
    <location>
        <begin position="580"/>
        <end position="616"/>
    </location>
</feature>
<dbReference type="SUPFAM" id="SSF54236">
    <property type="entry name" value="Ubiquitin-like"/>
    <property type="match status" value="1"/>
</dbReference>
<comment type="function">
    <text evidence="3">GTPase activator for the Rho-type GTPases by converting them to an inactive GDP-bound state.</text>
</comment>
<dbReference type="GO" id="GO:0035023">
    <property type="term" value="P:regulation of Rho protein signal transduction"/>
    <property type="evidence" value="ECO:0007669"/>
    <property type="project" value="InterPro"/>
</dbReference>
<evidence type="ECO:0000256" key="4">
    <source>
        <dbReference type="ARBA" id="ARBA00070254"/>
    </source>
</evidence>
<evidence type="ECO:0000256" key="6">
    <source>
        <dbReference type="SAM" id="MobiDB-lite"/>
    </source>
</evidence>
<dbReference type="InterPro" id="IPR000159">
    <property type="entry name" value="RA_dom"/>
</dbReference>
<feature type="compositionally biased region" description="Low complexity" evidence="6">
    <location>
        <begin position="1"/>
        <end position="21"/>
    </location>
</feature>
<feature type="compositionally biased region" description="Basic and acidic residues" evidence="6">
    <location>
        <begin position="742"/>
        <end position="756"/>
    </location>
</feature>
<accession>A0A3B1JC12</accession>
<dbReference type="Pfam" id="PF22286">
    <property type="entry name" value="RHG20_PH"/>
    <property type="match status" value="1"/>
</dbReference>
<dbReference type="Bgee" id="ENSAMXG00000030337">
    <property type="expression patterns" value="Expressed in camera-type eye and 9 other cell types or tissues"/>
</dbReference>
<dbReference type="InterPro" id="IPR000198">
    <property type="entry name" value="RhoGAP_dom"/>
</dbReference>
<dbReference type="PROSITE" id="PS50238">
    <property type="entry name" value="RHOGAP"/>
    <property type="match status" value="1"/>
</dbReference>
<dbReference type="Gene3D" id="2.30.29.30">
    <property type="entry name" value="Pleckstrin-homology domain (PH domain)/Phosphotyrosine-binding domain (PTB)"/>
    <property type="match status" value="1"/>
</dbReference>